<dbReference type="InterPro" id="IPR036709">
    <property type="entry name" value="Autotransporte_beta_dom_sf"/>
</dbReference>
<feature type="domain" description="Autotransporter" evidence="3">
    <location>
        <begin position="796"/>
        <end position="1081"/>
    </location>
</feature>
<dbReference type="NCBIfam" id="TIGR01414">
    <property type="entry name" value="autotrans_barl"/>
    <property type="match status" value="1"/>
</dbReference>
<feature type="region of interest" description="Disordered" evidence="1">
    <location>
        <begin position="1"/>
        <end position="20"/>
    </location>
</feature>
<keyword evidence="5" id="KW-1185">Reference proteome</keyword>
<dbReference type="Pfam" id="PF03797">
    <property type="entry name" value="Autotransporter"/>
    <property type="match status" value="1"/>
</dbReference>
<evidence type="ECO:0000313" key="5">
    <source>
        <dbReference type="Proteomes" id="UP000721236"/>
    </source>
</evidence>
<protein>
    <recommendedName>
        <fullName evidence="3">Autotransporter domain-containing protein</fullName>
    </recommendedName>
</protein>
<feature type="signal peptide" evidence="2">
    <location>
        <begin position="1"/>
        <end position="43"/>
    </location>
</feature>
<evidence type="ECO:0000256" key="2">
    <source>
        <dbReference type="SAM" id="SignalP"/>
    </source>
</evidence>
<dbReference type="InterPro" id="IPR043990">
    <property type="entry name" value="AC_1"/>
</dbReference>
<feature type="region of interest" description="Disordered" evidence="1">
    <location>
        <begin position="730"/>
        <end position="750"/>
    </location>
</feature>
<dbReference type="SUPFAM" id="SSF51126">
    <property type="entry name" value="Pectin lyase-like"/>
    <property type="match status" value="1"/>
</dbReference>
<feature type="chain" id="PRO_5046059961" description="Autotransporter domain-containing protein" evidence="2">
    <location>
        <begin position="44"/>
        <end position="1081"/>
    </location>
</feature>
<dbReference type="SUPFAM" id="SSF103515">
    <property type="entry name" value="Autotransporter"/>
    <property type="match status" value="1"/>
</dbReference>
<dbReference type="Pfam" id="PF18883">
    <property type="entry name" value="AC_1"/>
    <property type="match status" value="1"/>
</dbReference>
<dbReference type="SMART" id="SM00869">
    <property type="entry name" value="Autotransporter"/>
    <property type="match status" value="1"/>
</dbReference>
<dbReference type="InterPro" id="IPR006315">
    <property type="entry name" value="OM_autotransptr_brl_dom"/>
</dbReference>
<sequence length="1081" mass="109431">MRSRSDRRQRSNGSARPSRANRPFSGFALLAVPLACMATVAGAQTVVGPGVTATTVSPPPGGTATIVGGTIVDTDVSGDFAIVSTNGSVVLDRTHPASTGAGIELRTDSPTANRGLGIFVDARTNPAQVRMVTGTQLTVLTGGERSYGVYAMGANAIGGQPILSLADAAIGTGGTGASAVVVTNGASGVLERVQVVTTGDQMPNREGAYGLTSQVNATLAVSDSTVATTGLGAAGVLVHEATATAQRLRIVTTGASAYGANFQLGGNGDFADIDIETRGTGSIGLRVAGVDAAPVSTFNGRNVRIATAGDNAWGMLAREASTSAISGLDIATQGQAAHGVFGFGPASRAALDTVTIATAGAGAHGVVAASGAGLTLADGSIATGGTASYGVNVVAAAADPALATARLTDIAVTTQGDAAHALAVLEGGTLTLSGTSAQASGLGAAGLLIASGNGYTGVASITGGAIASARGPAIGVGGGIAQISLDGTQVSSPGYWLHVGQGAVPGANSLSLDFARPHANAEAAFPAFPDTLVFGSELETTSPTTAVTFAPSTATIAVSRSAISGAALTEPGNTANVAMTSGSSWLVTGDSNLTNLSVAASSIDFAPPPPGGAYKTLRVANYAGANGRLTLNTFLGSDGSPSDRLQIDGGTATGTTALDIRNTTGPGALTTGDGIRVVQGINGGTTASGAFALGTRVVAGPYEYALYRGGASAASGEDWFLRSTLDCTLSPTTPPCEQPGPGPGPAPAPAPNFRQEVALYSALPAMALLYGHALLDTLHERVGEQEQLRGRAGPGASPYANGAWGRIIGAHGRHDGDPGGAQGGDGPRYDYDFYGAQIGMDLFRREREDGRRDHAGIYGAVGYARSDVDSFAGGRAGTNRLDAYTLGGYWTHYTRTGAYVDAILQGTWYDGKAESTRDVPNLDVDAFGWAASLEGGYPLPVRGNWVVEPQAQLVYQNIRDADGNDGAAQVRFSDMDSLAGRLGVRLARTVERDGDPERLTTGWLRASVWREFRGEPRTAFSSSTGFVPFTASIDGSWWELKGGVTAQLTRTASLFGSVGYQRAFGDDSYAFEGKVGLRFNW</sequence>
<dbReference type="InterPro" id="IPR005546">
    <property type="entry name" value="Autotransporte_beta"/>
</dbReference>
<dbReference type="Gene3D" id="2.160.20.20">
    <property type="match status" value="1"/>
</dbReference>
<evidence type="ECO:0000313" key="4">
    <source>
        <dbReference type="EMBL" id="CAG9165747.1"/>
    </source>
</evidence>
<dbReference type="Gene3D" id="2.40.128.130">
    <property type="entry name" value="Autotransporter beta-domain"/>
    <property type="match status" value="1"/>
</dbReference>
<dbReference type="Proteomes" id="UP000721236">
    <property type="component" value="Unassembled WGS sequence"/>
</dbReference>
<keyword evidence="2" id="KW-0732">Signal</keyword>
<dbReference type="EMBL" id="CAJZAH010000001">
    <property type="protein sequence ID" value="CAG9165747.1"/>
    <property type="molecule type" value="Genomic_DNA"/>
</dbReference>
<evidence type="ECO:0000256" key="1">
    <source>
        <dbReference type="SAM" id="MobiDB-lite"/>
    </source>
</evidence>
<dbReference type="CDD" id="cd01344">
    <property type="entry name" value="PL2_Passenger_AT"/>
    <property type="match status" value="1"/>
</dbReference>
<organism evidence="4 5">
    <name type="scientific">Cupriavidus respiraculi</name>
    <dbReference type="NCBI Taxonomy" id="195930"/>
    <lineage>
        <taxon>Bacteria</taxon>
        <taxon>Pseudomonadati</taxon>
        <taxon>Pseudomonadota</taxon>
        <taxon>Betaproteobacteria</taxon>
        <taxon>Burkholderiales</taxon>
        <taxon>Burkholderiaceae</taxon>
        <taxon>Cupriavidus</taxon>
    </lineage>
</organism>
<reference evidence="4 5" key="1">
    <citation type="submission" date="2021-08" db="EMBL/GenBank/DDBJ databases">
        <authorList>
            <person name="Peeters C."/>
        </authorList>
    </citation>
    <scope>NUCLEOTIDE SEQUENCE [LARGE SCALE GENOMIC DNA]</scope>
    <source>
        <strain evidence="4 5">LMG 21510</strain>
    </source>
</reference>
<gene>
    <name evidence="4" type="ORF">LMG21510_00191</name>
</gene>
<accession>A0ABM8WEK0</accession>
<proteinExistence type="predicted"/>
<name>A0ABM8WEK0_9BURK</name>
<feature type="compositionally biased region" description="Pro residues" evidence="1">
    <location>
        <begin position="732"/>
        <end position="750"/>
    </location>
</feature>
<dbReference type="PROSITE" id="PS51208">
    <property type="entry name" value="AUTOTRANSPORTER"/>
    <property type="match status" value="1"/>
</dbReference>
<dbReference type="InterPro" id="IPR011050">
    <property type="entry name" value="Pectin_lyase_fold/virulence"/>
</dbReference>
<dbReference type="InterPro" id="IPR012332">
    <property type="entry name" value="Autotransporter_pectin_lyase_C"/>
</dbReference>
<comment type="caution">
    <text evidence="4">The sequence shown here is derived from an EMBL/GenBank/DDBJ whole genome shotgun (WGS) entry which is preliminary data.</text>
</comment>
<evidence type="ECO:0000259" key="3">
    <source>
        <dbReference type="PROSITE" id="PS51208"/>
    </source>
</evidence>